<feature type="region of interest" description="Disordered" evidence="5">
    <location>
        <begin position="264"/>
        <end position="308"/>
    </location>
</feature>
<dbReference type="Gene3D" id="2.130.10.10">
    <property type="entry name" value="YVTN repeat-like/Quinoprotein amine dehydrogenase"/>
    <property type="match status" value="1"/>
</dbReference>
<dbReference type="GO" id="GO:0032040">
    <property type="term" value="C:small-subunit processome"/>
    <property type="evidence" value="ECO:0007669"/>
    <property type="project" value="UniProtKB-ARBA"/>
</dbReference>
<dbReference type="VEuPathDB" id="FungiDB:CJI97_005115"/>
<evidence type="ECO:0000256" key="3">
    <source>
        <dbReference type="ARBA" id="ARBA00038335"/>
    </source>
</evidence>
<keyword evidence="2" id="KW-0539">Nucleus</keyword>
<feature type="domain" description="Small-subunit processome Utp12" evidence="6">
    <location>
        <begin position="455"/>
        <end position="553"/>
    </location>
</feature>
<evidence type="ECO:0000256" key="2">
    <source>
        <dbReference type="ARBA" id="ARBA00023242"/>
    </source>
</evidence>
<organism evidence="7 8">
    <name type="scientific">Candidozyma auris</name>
    <name type="common">Yeast</name>
    <name type="synonym">Candida auris</name>
    <dbReference type="NCBI Taxonomy" id="498019"/>
    <lineage>
        <taxon>Eukaryota</taxon>
        <taxon>Fungi</taxon>
        <taxon>Dikarya</taxon>
        <taxon>Ascomycota</taxon>
        <taxon>Saccharomycotina</taxon>
        <taxon>Pichiomycetes</taxon>
        <taxon>Metschnikowiaceae</taxon>
        <taxon>Candidozyma</taxon>
    </lineage>
</organism>
<dbReference type="PANTHER" id="PTHR44267:SF1">
    <property type="entry name" value="WD REPEAT-CONTAINING PROTEIN 43"/>
    <property type="match status" value="1"/>
</dbReference>
<dbReference type="InterPro" id="IPR052414">
    <property type="entry name" value="U3_snoRNA-assoc_WDR"/>
</dbReference>
<keyword evidence="4" id="KW-0175">Coiled coil</keyword>
<evidence type="ECO:0000313" key="8">
    <source>
        <dbReference type="Proteomes" id="UP000037122"/>
    </source>
</evidence>
<dbReference type="VEuPathDB" id="FungiDB:QG37_01177"/>
<reference evidence="8" key="1">
    <citation type="journal article" date="2015" name="BMC Genomics">
        <title>Draft genome of a commonly misdiagnosed multidrug resistant pathogen Candida auris.</title>
        <authorList>
            <person name="Chatterjee S."/>
            <person name="Alampalli S.V."/>
            <person name="Nageshan R.K."/>
            <person name="Chettiar S.T."/>
            <person name="Joshi S."/>
            <person name="Tatu U.S."/>
        </authorList>
    </citation>
    <scope>NUCLEOTIDE SEQUENCE [LARGE SCALE GENOMIC DNA]</scope>
    <source>
        <strain evidence="8">6684</strain>
    </source>
</reference>
<dbReference type="AlphaFoldDB" id="A0A0L0P6H2"/>
<sequence length="629" mass="69977">MSSSLLIARFDPTLTYLALSVQALDVHQVKVQSLISSQDLINALINLGKNQKISNLQWVSANKLSLIALCLTNGTIALYLPVSNSIVAELECPSSLQVTDFHFSEATQTGWSADIGGNIYEWDMQTNQLLLKTALFDLLELAESVSRLSSVSYNREPHLLVATQNVYLIHPRTHTVVKSFHAHVLPIHSLFPVRGLPDVFVTAAENDRFVNIYSISQGSTKAVLVAEASTEHVALARHDAKGSILAAVTESGVVEVFKDPLTFESNGPTSTPDKSKKKRRQQSKNAQSRHSDATLKFSRPDGEVSNPDDETLHINAVAASNSVLHVTWLENASVSYFDALPWHNDAGFAFEGFQKLAKSKQKIRATAHSTDGHDVAAPKLYQEHHTVITEGNAFQEDVDEDEDEETLAEKMNKLSEQLRQMESRNKKKLKRHTPGSLAVVLSQVLKNNDNSMLDEAVLVNRDPTIVRNTIARLDPSLAVVFLDRLAERLTRNQARLEQLYFWIKWVIVIHGSVLASIPNISNKLTSLHSILTKKADTLPRLLELQGRLSLLQSQNTLKKEILNGSVAGENEEGEEEVEYIEELDDAEHAGLISDEDDEMMEMDGEDDYENSDEELMEDEQENDMTDGEA</sequence>
<evidence type="ECO:0000256" key="5">
    <source>
        <dbReference type="SAM" id="MobiDB-lite"/>
    </source>
</evidence>
<evidence type="ECO:0000256" key="1">
    <source>
        <dbReference type="ARBA" id="ARBA00004123"/>
    </source>
</evidence>
<feature type="compositionally biased region" description="Acidic residues" evidence="5">
    <location>
        <begin position="593"/>
        <end position="629"/>
    </location>
</feature>
<feature type="coiled-coil region" evidence="4">
    <location>
        <begin position="404"/>
        <end position="431"/>
    </location>
</feature>
<feature type="region of interest" description="Disordered" evidence="5">
    <location>
        <begin position="588"/>
        <end position="629"/>
    </location>
</feature>
<dbReference type="EMBL" id="LGST01000008">
    <property type="protein sequence ID" value="KNE01835.1"/>
    <property type="molecule type" value="Genomic_DNA"/>
</dbReference>
<protein>
    <recommendedName>
        <fullName evidence="6">Small-subunit processome Utp12 domain-containing protein</fullName>
    </recommendedName>
</protein>
<dbReference type="Proteomes" id="UP000037122">
    <property type="component" value="Unassembled WGS sequence"/>
</dbReference>
<dbReference type="VEuPathDB" id="FungiDB:CJI96_0003821"/>
<dbReference type="VEuPathDB" id="FungiDB:CJJ07_000454"/>
<name>A0A0L0P6H2_CANAR</name>
<dbReference type="SUPFAM" id="SSF50978">
    <property type="entry name" value="WD40 repeat-like"/>
    <property type="match status" value="1"/>
</dbReference>
<dbReference type="InterPro" id="IPR036322">
    <property type="entry name" value="WD40_repeat_dom_sf"/>
</dbReference>
<comment type="subcellular location">
    <subcellularLocation>
        <location evidence="1">Nucleus</location>
    </subcellularLocation>
</comment>
<dbReference type="VEuPathDB" id="FungiDB:CJJ09_004325"/>
<accession>A0A0L0P6H2</accession>
<evidence type="ECO:0000259" key="6">
    <source>
        <dbReference type="Pfam" id="PF04003"/>
    </source>
</evidence>
<gene>
    <name evidence="7" type="ORF">QG37_01177</name>
</gene>
<proteinExistence type="inferred from homology"/>
<dbReference type="InterPro" id="IPR015943">
    <property type="entry name" value="WD40/YVTN_repeat-like_dom_sf"/>
</dbReference>
<feature type="compositionally biased region" description="Basic and acidic residues" evidence="5">
    <location>
        <begin position="289"/>
        <end position="302"/>
    </location>
</feature>
<dbReference type="PANTHER" id="PTHR44267">
    <property type="entry name" value="WD REPEAT-CONTAINING PROTEIN 43"/>
    <property type="match status" value="1"/>
</dbReference>
<dbReference type="Pfam" id="PF04003">
    <property type="entry name" value="Utp12"/>
    <property type="match status" value="1"/>
</dbReference>
<dbReference type="InterPro" id="IPR007148">
    <property type="entry name" value="SSU_processome_Utp12"/>
</dbReference>
<dbReference type="GO" id="GO:0000462">
    <property type="term" value="P:maturation of SSU-rRNA from tricistronic rRNA transcript (SSU-rRNA, 5.8S rRNA, LSU-rRNA)"/>
    <property type="evidence" value="ECO:0007669"/>
    <property type="project" value="TreeGrafter"/>
</dbReference>
<evidence type="ECO:0000313" key="7">
    <source>
        <dbReference type="EMBL" id="KNE01835.1"/>
    </source>
</evidence>
<dbReference type="VEuPathDB" id="FungiDB:B9J08_005031"/>
<evidence type="ECO:0000256" key="4">
    <source>
        <dbReference type="SAM" id="Coils"/>
    </source>
</evidence>
<comment type="caution">
    <text evidence="7">The sequence shown here is derived from an EMBL/GenBank/DDBJ whole genome shotgun (WGS) entry which is preliminary data.</text>
</comment>
<comment type="similarity">
    <text evidence="3">Belongs to the UTP5 family.</text>
</comment>